<feature type="domain" description="Protein kinase" evidence="6">
    <location>
        <begin position="46"/>
        <end position="537"/>
    </location>
</feature>
<dbReference type="PANTHER" id="PTHR43289">
    <property type="entry name" value="MITOGEN-ACTIVATED PROTEIN KINASE KINASE KINASE 20-RELATED"/>
    <property type="match status" value="1"/>
</dbReference>
<feature type="region of interest" description="Disordered" evidence="5">
    <location>
        <begin position="547"/>
        <end position="609"/>
    </location>
</feature>
<dbReference type="InterPro" id="IPR008271">
    <property type="entry name" value="Ser/Thr_kinase_AS"/>
</dbReference>
<feature type="region of interest" description="Disordered" evidence="5">
    <location>
        <begin position="88"/>
        <end position="112"/>
    </location>
</feature>
<evidence type="ECO:0000313" key="7">
    <source>
        <dbReference type="EMBL" id="TKY85869.1"/>
    </source>
</evidence>
<dbReference type="AlphaFoldDB" id="A0A4V6YEL8"/>
<dbReference type="PANTHER" id="PTHR43289:SF33">
    <property type="entry name" value="SERINE_THREONINE KINASE 31"/>
    <property type="match status" value="1"/>
</dbReference>
<evidence type="ECO:0000256" key="3">
    <source>
        <dbReference type="ARBA" id="ARBA00022777"/>
    </source>
</evidence>
<feature type="region of interest" description="Disordered" evidence="5">
    <location>
        <begin position="1"/>
        <end position="23"/>
    </location>
</feature>
<evidence type="ECO:0000313" key="8">
    <source>
        <dbReference type="Proteomes" id="UP000306050"/>
    </source>
</evidence>
<feature type="compositionally biased region" description="Polar residues" evidence="5">
    <location>
        <begin position="548"/>
        <end position="562"/>
    </location>
</feature>
<dbReference type="SMART" id="SM00220">
    <property type="entry name" value="S_TKc"/>
    <property type="match status" value="1"/>
</dbReference>
<feature type="compositionally biased region" description="Polar residues" evidence="5">
    <location>
        <begin position="1"/>
        <end position="17"/>
    </location>
</feature>
<dbReference type="SUPFAM" id="SSF56112">
    <property type="entry name" value="Protein kinase-like (PK-like)"/>
    <property type="match status" value="1"/>
</dbReference>
<evidence type="ECO:0000256" key="5">
    <source>
        <dbReference type="SAM" id="MobiDB-lite"/>
    </source>
</evidence>
<feature type="region of interest" description="Disordered" evidence="5">
    <location>
        <begin position="687"/>
        <end position="779"/>
    </location>
</feature>
<dbReference type="Gene3D" id="1.10.510.10">
    <property type="entry name" value="Transferase(Phosphotransferase) domain 1"/>
    <property type="match status" value="1"/>
</dbReference>
<dbReference type="Proteomes" id="UP000306050">
    <property type="component" value="Chromosome SGRAM_6"/>
</dbReference>
<organism evidence="7 8">
    <name type="scientific">Sporisorium graminicola</name>
    <dbReference type="NCBI Taxonomy" id="280036"/>
    <lineage>
        <taxon>Eukaryota</taxon>
        <taxon>Fungi</taxon>
        <taxon>Dikarya</taxon>
        <taxon>Basidiomycota</taxon>
        <taxon>Ustilaginomycotina</taxon>
        <taxon>Ustilaginomycetes</taxon>
        <taxon>Ustilaginales</taxon>
        <taxon>Ustilaginaceae</taxon>
        <taxon>Sporisorium</taxon>
    </lineage>
</organism>
<protein>
    <recommendedName>
        <fullName evidence="6">Protein kinase domain-containing protein</fullName>
    </recommendedName>
</protein>
<dbReference type="KEGG" id="sgra:EX895_005410"/>
<feature type="compositionally biased region" description="Polar residues" evidence="5">
    <location>
        <begin position="966"/>
        <end position="982"/>
    </location>
</feature>
<dbReference type="RefSeq" id="XP_029737854.1">
    <property type="nucleotide sequence ID" value="XM_029886002.1"/>
</dbReference>
<evidence type="ECO:0000256" key="1">
    <source>
        <dbReference type="ARBA" id="ARBA00022679"/>
    </source>
</evidence>
<feature type="compositionally biased region" description="Low complexity" evidence="5">
    <location>
        <begin position="841"/>
        <end position="851"/>
    </location>
</feature>
<keyword evidence="8" id="KW-1185">Reference proteome</keyword>
<feature type="region of interest" description="Disordered" evidence="5">
    <location>
        <begin position="804"/>
        <end position="919"/>
    </location>
</feature>
<dbReference type="InterPro" id="IPR011009">
    <property type="entry name" value="Kinase-like_dom_sf"/>
</dbReference>
<dbReference type="PROSITE" id="PS00108">
    <property type="entry name" value="PROTEIN_KINASE_ST"/>
    <property type="match status" value="1"/>
</dbReference>
<dbReference type="Pfam" id="PF00069">
    <property type="entry name" value="Pkinase"/>
    <property type="match status" value="1"/>
</dbReference>
<dbReference type="PROSITE" id="PS50011">
    <property type="entry name" value="PROTEIN_KINASE_DOM"/>
    <property type="match status" value="1"/>
</dbReference>
<keyword evidence="2" id="KW-0547">Nucleotide-binding</keyword>
<dbReference type="GO" id="GO:0005524">
    <property type="term" value="F:ATP binding"/>
    <property type="evidence" value="ECO:0007669"/>
    <property type="project" value="UniProtKB-KW"/>
</dbReference>
<accession>A0A4V6YEL8</accession>
<feature type="compositionally biased region" description="Polar residues" evidence="5">
    <location>
        <begin position="93"/>
        <end position="111"/>
    </location>
</feature>
<feature type="region of interest" description="Disordered" evidence="5">
    <location>
        <begin position="966"/>
        <end position="1011"/>
    </location>
</feature>
<keyword evidence="1" id="KW-0808">Transferase</keyword>
<gene>
    <name evidence="7" type="ORF">EX895_005410</name>
</gene>
<dbReference type="GeneID" id="40728305"/>
<comment type="caution">
    <text evidence="7">The sequence shown here is derived from an EMBL/GenBank/DDBJ whole genome shotgun (WGS) entry which is preliminary data.</text>
</comment>
<sequence length="1011" mass="109188">MPANTINDATQTASPSEAQLGPPATIEFAMGGKRPVRYNRMARSGDSDAAVLGKGGFGCVYRYAIDTSFTPPSSMDLSLSLRSATARRHASALGSSPSSHFQDGHSPSRTQGCEDVAATNSFLRPASLVAVKLCRTPCSGSFDELQKTSLVDKRTRRADLQDDSKAHVRIVRGEGRIFQYLQAALLASGRSDEPPLVKLLANLSPNGTSRDNEHDAMDISLDEEDGPPTRLLVFEKLIEIDAERTSQGWIKSNATWTQERVEKAALEVMQGLQFLHEHNVTHGDLKPSNLMLDPRTGVVKIIDLGASRRFVKLPNKERNNRSAVEEQDRQRLANGQPMTRLAPEFCEGLGSLTGSPYYMAPEILLQATRYIDVSGRARSVLEDYEYDFASFLPREQWSIYHIGLSDLRRGWGICADIWSWACTVQALLLKTVDEDQRPSSSTISPYDFSFSRHRDEMIDPLYEKSPGVDDVPRFHQWCRVLPLLIVRIALEPVPLTPQADGCSPALRSALKGSLRHQDLRPTADEVVQMLQASRPYSRASFAPVAHSSGRSYSATSNASPHPSTVDKARRHSQLGPAASDKSASPGLLGPELECSRYTTPPLSQGASSISSAQPTCEIAARTGCQGETADLNRKVRFDTSSADSSFYPAPLAESHLSSERDMGAGDAMPRGFELVSPARTERIRASTLRAATRPSTAGAALETSGSSLRDARSVHTELMAGAAISRPHPSTPTSAAGDRLPVRARTDPRKIGADSGRSRAGLPLSQGRSSVHKQRDGDSKEAVYDGLGICWPMESMRTLRLDEAGGSRQMPPGVSASVPSSPVSHVRGASMPLLASTSEQRSGAGAGSTRRAGVEDIGGSPRCIVGESKSSKSGSLMATLKEKQVRLKQSSKKLMGKRGSGARSINEDENSFSHRGGDRDVNAVYMSGREAVVDQGVDPYPMSSMMQSATSHLPLTPVVSMPLRATSPSTSYGHQGTGTMSRRSTHRTAGGEEESPSKPLLRRLLTWSTAS</sequence>
<keyword evidence="3" id="KW-0418">Kinase</keyword>
<evidence type="ECO:0000259" key="6">
    <source>
        <dbReference type="PROSITE" id="PS50011"/>
    </source>
</evidence>
<dbReference type="GO" id="GO:0004674">
    <property type="term" value="F:protein serine/threonine kinase activity"/>
    <property type="evidence" value="ECO:0007669"/>
    <property type="project" value="TreeGrafter"/>
</dbReference>
<name>A0A4V6YEL8_9BASI</name>
<feature type="compositionally biased region" description="Low complexity" evidence="5">
    <location>
        <begin position="811"/>
        <end position="826"/>
    </location>
</feature>
<reference evidence="7 8" key="1">
    <citation type="submission" date="2019-05" db="EMBL/GenBank/DDBJ databases">
        <title>Sporisorium graminicola CBS 10092 draft sequencing and annotation.</title>
        <authorList>
            <person name="Solano-Gonzalez S."/>
            <person name="Caddick M.X."/>
            <person name="Darby A."/>
        </authorList>
    </citation>
    <scope>NUCLEOTIDE SEQUENCE [LARGE SCALE GENOMIC DNA]</scope>
    <source>
        <strain evidence="7 8">CBS 10092</strain>
    </source>
</reference>
<dbReference type="OrthoDB" id="4062651at2759"/>
<evidence type="ECO:0000256" key="4">
    <source>
        <dbReference type="ARBA" id="ARBA00022840"/>
    </source>
</evidence>
<feature type="compositionally biased region" description="Polar residues" evidence="5">
    <location>
        <begin position="596"/>
        <end position="609"/>
    </location>
</feature>
<proteinExistence type="predicted"/>
<evidence type="ECO:0000256" key="2">
    <source>
        <dbReference type="ARBA" id="ARBA00022741"/>
    </source>
</evidence>
<dbReference type="InterPro" id="IPR000719">
    <property type="entry name" value="Prot_kinase_dom"/>
</dbReference>
<feature type="compositionally biased region" description="Basic and acidic residues" evidence="5">
    <location>
        <begin position="740"/>
        <end position="752"/>
    </location>
</feature>
<keyword evidence="4" id="KW-0067">ATP-binding</keyword>
<dbReference type="EMBL" id="SRRM01000019">
    <property type="protein sequence ID" value="TKY85869.1"/>
    <property type="molecule type" value="Genomic_DNA"/>
</dbReference>